<keyword evidence="3" id="KW-0732">Signal</keyword>
<accession>A0A1B6K6N4</accession>
<keyword evidence="2" id="KW-0964">Secreted</keyword>
<reference evidence="5" key="1">
    <citation type="submission" date="2015-11" db="EMBL/GenBank/DDBJ databases">
        <title>De novo transcriptome assembly of four potential Pierce s Disease insect vectors from Arizona vineyards.</title>
        <authorList>
            <person name="Tassone E.E."/>
        </authorList>
    </citation>
    <scope>NUCLEOTIDE SEQUENCE</scope>
</reference>
<dbReference type="PANTHER" id="PTHR39957:SF1">
    <property type="entry name" value="AT09846P1-RELATED"/>
    <property type="match status" value="1"/>
</dbReference>
<feature type="domain" description="Single" evidence="4">
    <location>
        <begin position="39"/>
        <end position="105"/>
    </location>
</feature>
<dbReference type="AlphaFoldDB" id="A0A1B6K6N4"/>
<gene>
    <name evidence="5" type="ORF">g.3644</name>
</gene>
<dbReference type="PANTHER" id="PTHR39957">
    <property type="entry name" value="AT09846P1-RELATED"/>
    <property type="match status" value="1"/>
</dbReference>
<name>A0A1B6K6N4_9HEMI</name>
<dbReference type="InterPro" id="IPR053308">
    <property type="entry name" value="Vago-like"/>
</dbReference>
<comment type="subcellular location">
    <subcellularLocation>
        <location evidence="1">Secreted</location>
    </subcellularLocation>
</comment>
<proteinExistence type="predicted"/>
<evidence type="ECO:0000256" key="1">
    <source>
        <dbReference type="ARBA" id="ARBA00004613"/>
    </source>
</evidence>
<protein>
    <recommendedName>
        <fullName evidence="4">Single domain-containing protein</fullName>
    </recommendedName>
</protein>
<evidence type="ECO:0000313" key="5">
    <source>
        <dbReference type="EMBL" id="JAT06844.1"/>
    </source>
</evidence>
<sequence length="114" mass="12675">MFFRNIFFILFVFCNLIASFNVLGRIFVAENEIDDEDVCVVDNVKHKIGESWSILGECNTYKCLSPNHVTGLTCASAMVDETSGCKITEMDLTKLYPDCCPKVKCPPTGSPNLP</sequence>
<dbReference type="InterPro" id="IPR029277">
    <property type="entry name" value="SVWC_dom"/>
</dbReference>
<evidence type="ECO:0000259" key="4">
    <source>
        <dbReference type="SMART" id="SM01318"/>
    </source>
</evidence>
<dbReference type="Pfam" id="PF15430">
    <property type="entry name" value="SVWC"/>
    <property type="match status" value="1"/>
</dbReference>
<evidence type="ECO:0000256" key="2">
    <source>
        <dbReference type="ARBA" id="ARBA00022525"/>
    </source>
</evidence>
<feature type="chain" id="PRO_5008586318" description="Single domain-containing protein" evidence="3">
    <location>
        <begin position="20"/>
        <end position="114"/>
    </location>
</feature>
<dbReference type="GO" id="GO:0005576">
    <property type="term" value="C:extracellular region"/>
    <property type="evidence" value="ECO:0007669"/>
    <property type="project" value="UniProtKB-SubCell"/>
</dbReference>
<evidence type="ECO:0000256" key="3">
    <source>
        <dbReference type="SAM" id="SignalP"/>
    </source>
</evidence>
<dbReference type="SMART" id="SM01318">
    <property type="entry name" value="SVWC"/>
    <property type="match status" value="1"/>
</dbReference>
<feature type="signal peptide" evidence="3">
    <location>
        <begin position="1"/>
        <end position="19"/>
    </location>
</feature>
<dbReference type="EMBL" id="GECU01000863">
    <property type="protein sequence ID" value="JAT06844.1"/>
    <property type="molecule type" value="Transcribed_RNA"/>
</dbReference>
<organism evidence="5">
    <name type="scientific">Homalodisca liturata</name>
    <dbReference type="NCBI Taxonomy" id="320908"/>
    <lineage>
        <taxon>Eukaryota</taxon>
        <taxon>Metazoa</taxon>
        <taxon>Ecdysozoa</taxon>
        <taxon>Arthropoda</taxon>
        <taxon>Hexapoda</taxon>
        <taxon>Insecta</taxon>
        <taxon>Pterygota</taxon>
        <taxon>Neoptera</taxon>
        <taxon>Paraneoptera</taxon>
        <taxon>Hemiptera</taxon>
        <taxon>Auchenorrhyncha</taxon>
        <taxon>Membracoidea</taxon>
        <taxon>Cicadellidae</taxon>
        <taxon>Cicadellinae</taxon>
        <taxon>Proconiini</taxon>
        <taxon>Homalodisca</taxon>
    </lineage>
</organism>